<organism evidence="1 2">
    <name type="scientific">Frankia canadensis</name>
    <dbReference type="NCBI Taxonomy" id="1836972"/>
    <lineage>
        <taxon>Bacteria</taxon>
        <taxon>Bacillati</taxon>
        <taxon>Actinomycetota</taxon>
        <taxon>Actinomycetes</taxon>
        <taxon>Frankiales</taxon>
        <taxon>Frankiaceae</taxon>
        <taxon>Frankia</taxon>
    </lineage>
</organism>
<name>A0A2I2L1D0_9ACTN</name>
<protein>
    <submittedName>
        <fullName evidence="1">Uncharacterized protein</fullName>
    </submittedName>
</protein>
<dbReference type="EMBL" id="FZMO01000545">
    <property type="protein sequence ID" value="SNQ51667.1"/>
    <property type="molecule type" value="Genomic_DNA"/>
</dbReference>
<keyword evidence="2" id="KW-1185">Reference proteome</keyword>
<dbReference type="AlphaFoldDB" id="A0A2I2L1D0"/>
<proteinExistence type="predicted"/>
<evidence type="ECO:0000313" key="1">
    <source>
        <dbReference type="EMBL" id="SNQ51667.1"/>
    </source>
</evidence>
<evidence type="ECO:0000313" key="2">
    <source>
        <dbReference type="Proteomes" id="UP000234331"/>
    </source>
</evidence>
<dbReference type="Proteomes" id="UP000234331">
    <property type="component" value="Unassembled WGS sequence"/>
</dbReference>
<gene>
    <name evidence="1" type="ORF">FRACA_780024</name>
</gene>
<sequence>MDNHPARVLTGGTSAADDLDEETAVVGRLILEGVRDIGDDLRTTTRPISLGTTLGKHVPPT</sequence>
<accession>A0A2I2L1D0</accession>
<reference evidence="1 2" key="1">
    <citation type="submission" date="2017-06" db="EMBL/GenBank/DDBJ databases">
        <authorList>
            <person name="Kim H.J."/>
            <person name="Triplett B.A."/>
        </authorList>
    </citation>
    <scope>NUCLEOTIDE SEQUENCE [LARGE SCALE GENOMIC DNA]</scope>
    <source>
        <strain evidence="1">FRACA_ARgP5</strain>
    </source>
</reference>